<evidence type="ECO:0000256" key="3">
    <source>
        <dbReference type="ARBA" id="ARBA00008737"/>
    </source>
</evidence>
<evidence type="ECO:0000256" key="1">
    <source>
        <dbReference type="ARBA" id="ARBA00001633"/>
    </source>
</evidence>
<dbReference type="EMBL" id="CP054056">
    <property type="protein sequence ID" value="QKJ25295.1"/>
    <property type="molecule type" value="Genomic_DNA"/>
</dbReference>
<protein>
    <recommendedName>
        <fullName evidence="4">indole-3-glycerol-phosphate synthase</fullName>
        <ecNumber evidence="4">4.1.1.48</ecNumber>
    </recommendedName>
</protein>
<dbReference type="PANTHER" id="PTHR22854">
    <property type="entry name" value="TRYPTOPHAN BIOSYNTHESIS PROTEIN"/>
    <property type="match status" value="1"/>
</dbReference>
<dbReference type="InterPro" id="IPR013798">
    <property type="entry name" value="Indole-3-glycerol_P_synth_dom"/>
</dbReference>
<evidence type="ECO:0000256" key="9">
    <source>
        <dbReference type="ARBA" id="ARBA00023239"/>
    </source>
</evidence>
<evidence type="ECO:0000313" key="12">
    <source>
        <dbReference type="Proteomes" id="UP000501003"/>
    </source>
</evidence>
<dbReference type="FunFam" id="3.20.20.70:FF:000024">
    <property type="entry name" value="Indole-3-glycerol phosphate synthase"/>
    <property type="match status" value="1"/>
</dbReference>
<keyword evidence="7" id="KW-0822">Tryptophan biosynthesis</keyword>
<evidence type="ECO:0000256" key="6">
    <source>
        <dbReference type="ARBA" id="ARBA00022793"/>
    </source>
</evidence>
<dbReference type="InterPro" id="IPR013785">
    <property type="entry name" value="Aldolase_TIM"/>
</dbReference>
<dbReference type="RefSeq" id="WP_173493592.1">
    <property type="nucleotide sequence ID" value="NZ_CP054056.1"/>
</dbReference>
<comment type="catalytic activity">
    <reaction evidence="1">
        <text>1-(2-carboxyphenylamino)-1-deoxy-D-ribulose 5-phosphate + H(+) = (1S,2R)-1-C-(indol-3-yl)glycerol 3-phosphate + CO2 + H2O</text>
        <dbReference type="Rhea" id="RHEA:23476"/>
        <dbReference type="ChEBI" id="CHEBI:15377"/>
        <dbReference type="ChEBI" id="CHEBI:15378"/>
        <dbReference type="ChEBI" id="CHEBI:16526"/>
        <dbReference type="ChEBI" id="CHEBI:58613"/>
        <dbReference type="ChEBI" id="CHEBI:58866"/>
        <dbReference type="EC" id="4.1.1.48"/>
    </reaction>
</comment>
<dbReference type="PROSITE" id="PS00614">
    <property type="entry name" value="IGPS"/>
    <property type="match status" value="1"/>
</dbReference>
<reference evidence="11 12" key="1">
    <citation type="submission" date="2020-05" db="EMBL/GenBank/DDBJ databases">
        <title>Aquirufa sp. strain 15G-AUS-rot a new Aquirufa species.</title>
        <authorList>
            <person name="Pitt A."/>
            <person name="Hahn M.W."/>
        </authorList>
    </citation>
    <scope>NUCLEOTIDE SEQUENCE [LARGE SCALE GENOMIC DNA]</scope>
    <source>
        <strain evidence="11 12">15G-AUS-rot</strain>
    </source>
</reference>
<name>A0A7D4TU76_9MICO</name>
<evidence type="ECO:0000256" key="5">
    <source>
        <dbReference type="ARBA" id="ARBA00022605"/>
    </source>
</evidence>
<dbReference type="GO" id="GO:0000162">
    <property type="term" value="P:L-tryptophan biosynthetic process"/>
    <property type="evidence" value="ECO:0007669"/>
    <property type="project" value="UniProtKB-UniPathway"/>
</dbReference>
<dbReference type="GO" id="GO:0004640">
    <property type="term" value="F:phosphoribosylanthranilate isomerase activity"/>
    <property type="evidence" value="ECO:0007669"/>
    <property type="project" value="TreeGrafter"/>
</dbReference>
<keyword evidence="12" id="KW-1185">Reference proteome</keyword>
<evidence type="ECO:0000256" key="7">
    <source>
        <dbReference type="ARBA" id="ARBA00022822"/>
    </source>
</evidence>
<dbReference type="Pfam" id="PF00218">
    <property type="entry name" value="IGPS"/>
    <property type="match status" value="1"/>
</dbReference>
<gene>
    <name evidence="11" type="ORF">HRU87_03685</name>
</gene>
<dbReference type="Proteomes" id="UP000501003">
    <property type="component" value="Chromosome"/>
</dbReference>
<dbReference type="SUPFAM" id="SSF51366">
    <property type="entry name" value="Ribulose-phoshate binding barrel"/>
    <property type="match status" value="1"/>
</dbReference>
<keyword evidence="8" id="KW-0057">Aromatic amino acid biosynthesis</keyword>
<keyword evidence="6" id="KW-0210">Decarboxylase</keyword>
<keyword evidence="5" id="KW-0028">Amino-acid biosynthesis</keyword>
<evidence type="ECO:0000259" key="10">
    <source>
        <dbReference type="Pfam" id="PF00218"/>
    </source>
</evidence>
<organism evidence="11 12">
    <name type="scientific">Aquiluna borgnonia</name>
    <dbReference type="NCBI Taxonomy" id="2499157"/>
    <lineage>
        <taxon>Bacteria</taxon>
        <taxon>Bacillati</taxon>
        <taxon>Actinomycetota</taxon>
        <taxon>Actinomycetes</taxon>
        <taxon>Micrococcales</taxon>
        <taxon>Microbacteriaceae</taxon>
        <taxon>Luna cluster</taxon>
        <taxon>Luna-1 subcluster</taxon>
        <taxon>Aquiluna</taxon>
    </lineage>
</organism>
<evidence type="ECO:0000256" key="4">
    <source>
        <dbReference type="ARBA" id="ARBA00012362"/>
    </source>
</evidence>
<dbReference type="Gene3D" id="3.20.20.70">
    <property type="entry name" value="Aldolase class I"/>
    <property type="match status" value="1"/>
</dbReference>
<evidence type="ECO:0000313" key="11">
    <source>
        <dbReference type="EMBL" id="QKJ25295.1"/>
    </source>
</evidence>
<dbReference type="AlphaFoldDB" id="A0A7D4TU76"/>
<dbReference type="GO" id="GO:0004425">
    <property type="term" value="F:indole-3-glycerol-phosphate synthase activity"/>
    <property type="evidence" value="ECO:0007669"/>
    <property type="project" value="UniProtKB-EC"/>
</dbReference>
<dbReference type="CDD" id="cd00331">
    <property type="entry name" value="IGPS"/>
    <property type="match status" value="1"/>
</dbReference>
<dbReference type="KEGG" id="aqg:HRU87_03685"/>
<dbReference type="UniPathway" id="UPA00035">
    <property type="reaction ID" value="UER00043"/>
</dbReference>
<comment type="similarity">
    <text evidence="3">Belongs to the TrpC family.</text>
</comment>
<evidence type="ECO:0000256" key="8">
    <source>
        <dbReference type="ARBA" id="ARBA00023141"/>
    </source>
</evidence>
<dbReference type="InterPro" id="IPR001468">
    <property type="entry name" value="Indole-3-GlycerolPSynthase_CS"/>
</dbReference>
<keyword evidence="9" id="KW-0456">Lyase</keyword>
<comment type="pathway">
    <text evidence="2">Amino-acid biosynthesis; L-tryptophan biosynthesis; L-tryptophan from chorismate: step 4/5.</text>
</comment>
<dbReference type="PANTHER" id="PTHR22854:SF2">
    <property type="entry name" value="INDOLE-3-GLYCEROL-PHOSPHATE SYNTHASE"/>
    <property type="match status" value="1"/>
</dbReference>
<dbReference type="InterPro" id="IPR011060">
    <property type="entry name" value="RibuloseP-bd_barrel"/>
</dbReference>
<sequence length="257" mass="27875">MLEGLFEQARLASERRATSVSASQLEQRISALKPPVDAYLALAPAKQIKLIAEIKRRSPSKGFLADIPSAADQALRYQDFGAHAISVLTEESGFGGRLEDLELASKAVEIPLLRKDFISNEYQILEARANGADFVLLILAWLSASKFKELFDFAHSLGLGVLVETHTLEEIDIANQAGARLIGINTRNLETFATDIGLFEKMAGRLNPDAIKVAESAVRDVQDVIRYRSAGADAVLVGEALVKGDPSVLIPEFVSVT</sequence>
<dbReference type="EC" id="4.1.1.48" evidence="4"/>
<accession>A0A7D4TU76</accession>
<proteinExistence type="inferred from homology"/>
<evidence type="ECO:0000256" key="2">
    <source>
        <dbReference type="ARBA" id="ARBA00004696"/>
    </source>
</evidence>
<dbReference type="InterPro" id="IPR045186">
    <property type="entry name" value="Indole-3-glycerol_P_synth"/>
</dbReference>
<feature type="domain" description="Indole-3-glycerol phosphate synthase" evidence="10">
    <location>
        <begin position="7"/>
        <end position="244"/>
    </location>
</feature>